<feature type="transmembrane region" description="Helical" evidence="1">
    <location>
        <begin position="118"/>
        <end position="142"/>
    </location>
</feature>
<dbReference type="GO" id="GO:0005886">
    <property type="term" value="C:plasma membrane"/>
    <property type="evidence" value="ECO:0007669"/>
    <property type="project" value="UniProtKB-SubCell"/>
</dbReference>
<keyword evidence="1" id="KW-0472">Membrane</keyword>
<feature type="transmembrane region" description="Helical" evidence="1">
    <location>
        <begin position="74"/>
        <end position="97"/>
    </location>
</feature>
<keyword evidence="1" id="KW-0812">Transmembrane</keyword>
<protein>
    <submittedName>
        <fullName evidence="2">ABC transporter permease</fullName>
    </submittedName>
</protein>
<dbReference type="RefSeq" id="WP_080920720.1">
    <property type="nucleotide sequence ID" value="NZ_MDET01000029.1"/>
</dbReference>
<dbReference type="Pfam" id="PF12679">
    <property type="entry name" value="ABC2_membrane_2"/>
    <property type="match status" value="1"/>
</dbReference>
<sequence length="319" mass="34120">MTSRREGSPFQGLATVALKEAADHMNSARIHLVMLLVILTAIGSVYAAIGQIKMTVSEDEFLFLRLFTTAQQPLPSFVSFLGFLIPLVAIALGFDAINGEYSRRTLSRILSQPIYRDALLTGKFLGGLLVIAICLLALWLLVTGLGILLLGLPPSGEEIARGLAFLFASFVYAGVWLAVAMAFSTVVKSPATSALCALTLWLVFTVFWPMLAPLIAGALAPVDPLNPMTAVHQINLQQAIARVSPNVLYGEATLALLNPATRSLGLLFASQMNGAIMGAPLPLSQSIALVWPQVAGMIAALLVLFTIAYVAFQRQEIRA</sequence>
<feature type="transmembrane region" description="Helical" evidence="1">
    <location>
        <begin position="195"/>
        <end position="220"/>
    </location>
</feature>
<feature type="transmembrane region" description="Helical" evidence="1">
    <location>
        <begin position="32"/>
        <end position="54"/>
    </location>
</feature>
<feature type="transmembrane region" description="Helical" evidence="1">
    <location>
        <begin position="162"/>
        <end position="183"/>
    </location>
</feature>
<reference evidence="2 3" key="1">
    <citation type="journal article" date="2016" name="Int. J. Syst. Evol. Microbiol.">
        <title>Pseudaminobacter manganicus sp. nov., isolated from sludge of a manganese mine.</title>
        <authorList>
            <person name="Li J."/>
            <person name="Huang J."/>
            <person name="Liao S."/>
            <person name="Wang G."/>
        </authorList>
    </citation>
    <scope>NUCLEOTIDE SEQUENCE [LARGE SCALE GENOMIC DNA]</scope>
    <source>
        <strain evidence="2 3">JH-7</strain>
    </source>
</reference>
<evidence type="ECO:0000313" key="2">
    <source>
        <dbReference type="EMBL" id="OQM74499.1"/>
    </source>
</evidence>
<feature type="transmembrane region" description="Helical" evidence="1">
    <location>
        <begin position="290"/>
        <end position="312"/>
    </location>
</feature>
<keyword evidence="1" id="KW-1133">Transmembrane helix</keyword>
<dbReference type="OrthoDB" id="9795677at2"/>
<proteinExistence type="predicted"/>
<keyword evidence="3" id="KW-1185">Reference proteome</keyword>
<accession>A0A1V8RNH1</accession>
<dbReference type="PANTHER" id="PTHR43471:SF14">
    <property type="entry name" value="ABC-2 TYPE TRANSPORT SYSTEM PERMEASE PROTEIN"/>
    <property type="match status" value="1"/>
</dbReference>
<evidence type="ECO:0000256" key="1">
    <source>
        <dbReference type="SAM" id="Phobius"/>
    </source>
</evidence>
<name>A0A1V8RNH1_9HYPH</name>
<organism evidence="2 3">
    <name type="scientific">Manganibacter manganicus</name>
    <dbReference type="NCBI Taxonomy" id="1873176"/>
    <lineage>
        <taxon>Bacteria</taxon>
        <taxon>Pseudomonadati</taxon>
        <taxon>Pseudomonadota</taxon>
        <taxon>Alphaproteobacteria</taxon>
        <taxon>Hyphomicrobiales</taxon>
        <taxon>Phyllobacteriaceae</taxon>
        <taxon>Manganibacter</taxon>
    </lineage>
</organism>
<gene>
    <name evidence="2" type="ORF">BFN67_21785</name>
</gene>
<dbReference type="Proteomes" id="UP000191905">
    <property type="component" value="Unassembled WGS sequence"/>
</dbReference>
<dbReference type="EMBL" id="MDET01000029">
    <property type="protein sequence ID" value="OQM74499.1"/>
    <property type="molecule type" value="Genomic_DNA"/>
</dbReference>
<dbReference type="PANTHER" id="PTHR43471">
    <property type="entry name" value="ABC TRANSPORTER PERMEASE"/>
    <property type="match status" value="1"/>
</dbReference>
<dbReference type="GO" id="GO:0140359">
    <property type="term" value="F:ABC-type transporter activity"/>
    <property type="evidence" value="ECO:0007669"/>
    <property type="project" value="InterPro"/>
</dbReference>
<dbReference type="STRING" id="1873176.BFN67_21785"/>
<comment type="caution">
    <text evidence="2">The sequence shown here is derived from an EMBL/GenBank/DDBJ whole genome shotgun (WGS) entry which is preliminary data.</text>
</comment>
<evidence type="ECO:0000313" key="3">
    <source>
        <dbReference type="Proteomes" id="UP000191905"/>
    </source>
</evidence>
<dbReference type="AlphaFoldDB" id="A0A1V8RNH1"/>